<sequence>MFCNNLSIFKDSVSVVHFRFWALIMLSLSFSGHLFSQEETPYVSYNVPFQNLLKFNRFLINPTFSTVREDKSYINFFHRSQSAYFQDNFQNYFLSYSGRINDRTGLGISVYNQQEGLVSNIGLLTNYAYGVRLSPKSNLTFGFNIPYYRSSFDESRAVTNEDDPLLASFSENSIIAFQPGLNISFGSFDVGVFAENLFDFNLKSGEALTTFGEKSFSAHLQYTRNFEYAGGVFADGRIMPIARLRKVGEEELVFGGGVILDLPKVGWLQAGYDSFYGGSAGAGFNINKRLSLGYNFEKGFSQDIENFGITHEISVAYNFIPKLTEDMVQQDTQEEKATDWLDRKRRIKKNKNPLYLEIDKLRKLNRTNYAVINELIYKVDSLETHINSEMERRFELAVRNTRRELDEMKDAMGYEKPALVAQNDTNSGPVRLTESVRMQMDRNLDSLKRLSQMSLIPNQKVDETILLENLVGVPEGHYVIANVFETQEYLELFLAELEKKGIEAGYFTNPINGLNYVYLAHYEDNNEDLEEIKTDFRSKYGNELWIMSVQKASNSRMATLNFDD</sequence>
<dbReference type="KEGG" id="mur:EQY75_08150"/>
<dbReference type="Proteomes" id="UP000290889">
    <property type="component" value="Chromosome"/>
</dbReference>
<dbReference type="OrthoDB" id="1393025at2"/>
<dbReference type="NCBIfam" id="TIGR03519">
    <property type="entry name" value="T9SS_PorP_fam"/>
    <property type="match status" value="1"/>
</dbReference>
<organism evidence="1 2">
    <name type="scientific">Muriicola soli</name>
    <dbReference type="NCBI Taxonomy" id="2507538"/>
    <lineage>
        <taxon>Bacteria</taxon>
        <taxon>Pseudomonadati</taxon>
        <taxon>Bacteroidota</taxon>
        <taxon>Flavobacteriia</taxon>
        <taxon>Flavobacteriales</taxon>
        <taxon>Flavobacteriaceae</taxon>
        <taxon>Muriicola</taxon>
    </lineage>
</organism>
<evidence type="ECO:0000313" key="2">
    <source>
        <dbReference type="Proteomes" id="UP000290889"/>
    </source>
</evidence>
<dbReference type="EMBL" id="CP035544">
    <property type="protein sequence ID" value="QBA64497.1"/>
    <property type="molecule type" value="Genomic_DNA"/>
</dbReference>
<dbReference type="AlphaFoldDB" id="A0A411EAC4"/>
<protein>
    <submittedName>
        <fullName evidence="1">Type IX secretion system membrane protein PorP/SprF</fullName>
    </submittedName>
</protein>
<proteinExistence type="predicted"/>
<dbReference type="Pfam" id="PF11751">
    <property type="entry name" value="PorP_SprF"/>
    <property type="match status" value="1"/>
</dbReference>
<evidence type="ECO:0000313" key="1">
    <source>
        <dbReference type="EMBL" id="QBA64497.1"/>
    </source>
</evidence>
<keyword evidence="2" id="KW-1185">Reference proteome</keyword>
<dbReference type="RefSeq" id="WP_129604755.1">
    <property type="nucleotide sequence ID" value="NZ_CP035544.1"/>
</dbReference>
<name>A0A411EAC4_9FLAO</name>
<accession>A0A411EAC4</accession>
<dbReference type="InterPro" id="IPR019861">
    <property type="entry name" value="PorP/SprF_Bacteroidetes"/>
</dbReference>
<reference evidence="1 2" key="1">
    <citation type="submission" date="2019-01" db="EMBL/GenBank/DDBJ databases">
        <title>Muriicola soli sp. nov., isolated from soil.</title>
        <authorList>
            <person name="Kang H.J."/>
            <person name="Kim S.B."/>
        </authorList>
    </citation>
    <scope>NUCLEOTIDE SEQUENCE [LARGE SCALE GENOMIC DNA]</scope>
    <source>
        <strain evidence="1 2">MMS17-SY002</strain>
    </source>
</reference>
<gene>
    <name evidence="1" type="ORF">EQY75_08150</name>
</gene>